<dbReference type="Proteomes" id="UP000019149">
    <property type="component" value="Unassembled WGS sequence"/>
</dbReference>
<dbReference type="AlphaFoldDB" id="W6U6M5"/>
<dbReference type="RefSeq" id="XP_024345173.1">
    <property type="nucleotide sequence ID" value="XM_024500412.1"/>
</dbReference>
<organism evidence="1 2">
    <name type="scientific">Echinococcus granulosus</name>
    <name type="common">Hydatid tapeworm</name>
    <dbReference type="NCBI Taxonomy" id="6210"/>
    <lineage>
        <taxon>Eukaryota</taxon>
        <taxon>Metazoa</taxon>
        <taxon>Spiralia</taxon>
        <taxon>Lophotrochozoa</taxon>
        <taxon>Platyhelminthes</taxon>
        <taxon>Cestoda</taxon>
        <taxon>Eucestoda</taxon>
        <taxon>Cyclophyllidea</taxon>
        <taxon>Taeniidae</taxon>
        <taxon>Echinococcus</taxon>
        <taxon>Echinococcus granulosus group</taxon>
    </lineage>
</organism>
<dbReference type="GeneID" id="36346878"/>
<dbReference type="KEGG" id="egl:EGR_11165"/>
<sequence>MTNSNKKSSNLRKDFHAKCFLASKPISKVKNSFLMTLVGKTIYWRISAVPQANNESAMDHTSVKHHLPIT</sequence>
<evidence type="ECO:0000313" key="2">
    <source>
        <dbReference type="Proteomes" id="UP000019149"/>
    </source>
</evidence>
<dbReference type="EMBL" id="APAU02000437">
    <property type="protein sequence ID" value="EUB53977.1"/>
    <property type="molecule type" value="Genomic_DNA"/>
</dbReference>
<proteinExistence type="predicted"/>
<protein>
    <submittedName>
        <fullName evidence="1">Uncharacterized protein</fullName>
    </submittedName>
</protein>
<comment type="caution">
    <text evidence="1">The sequence shown here is derived from an EMBL/GenBank/DDBJ whole genome shotgun (WGS) entry which is preliminary data.</text>
</comment>
<evidence type="ECO:0000313" key="1">
    <source>
        <dbReference type="EMBL" id="EUB53977.1"/>
    </source>
</evidence>
<name>W6U6M5_ECHGR</name>
<reference evidence="1 2" key="1">
    <citation type="journal article" date="2013" name="Nat. Genet.">
        <title>The genome of the hydatid tapeworm Echinococcus granulosus.</title>
        <authorList>
            <person name="Zheng H."/>
            <person name="Zhang W."/>
            <person name="Zhang L."/>
            <person name="Zhang Z."/>
            <person name="Li J."/>
            <person name="Lu G."/>
            <person name="Zhu Y."/>
            <person name="Wang Y."/>
            <person name="Huang Y."/>
            <person name="Liu J."/>
            <person name="Kang H."/>
            <person name="Chen J."/>
            <person name="Wang L."/>
            <person name="Chen A."/>
            <person name="Yu S."/>
            <person name="Gao Z."/>
            <person name="Jin L."/>
            <person name="Gu W."/>
            <person name="Wang Z."/>
            <person name="Zhao L."/>
            <person name="Shi B."/>
            <person name="Wen H."/>
            <person name="Lin R."/>
            <person name="Jones M.K."/>
            <person name="Brejova B."/>
            <person name="Vinar T."/>
            <person name="Zhao G."/>
            <person name="McManus D.P."/>
            <person name="Chen Z."/>
            <person name="Zhou Y."/>
            <person name="Wang S."/>
        </authorList>
    </citation>
    <scope>NUCLEOTIDE SEQUENCE [LARGE SCALE GENOMIC DNA]</scope>
</reference>
<keyword evidence="2" id="KW-1185">Reference proteome</keyword>
<gene>
    <name evidence="1" type="ORF">EGR_11165</name>
</gene>
<accession>W6U6M5</accession>
<dbReference type="CTD" id="36346878"/>